<dbReference type="InterPro" id="IPR024983">
    <property type="entry name" value="CHAT_dom"/>
</dbReference>
<feature type="domain" description="CHAT" evidence="1">
    <location>
        <begin position="573"/>
        <end position="843"/>
    </location>
</feature>
<dbReference type="EMBL" id="JAGPYM010000015">
    <property type="protein sequence ID" value="KAH6887034.1"/>
    <property type="molecule type" value="Genomic_DNA"/>
</dbReference>
<evidence type="ECO:0000313" key="3">
    <source>
        <dbReference type="Proteomes" id="UP000777438"/>
    </source>
</evidence>
<dbReference type="Proteomes" id="UP000777438">
    <property type="component" value="Unassembled WGS sequence"/>
</dbReference>
<dbReference type="Pfam" id="PF13374">
    <property type="entry name" value="TPR_10"/>
    <property type="match status" value="1"/>
</dbReference>
<keyword evidence="3" id="KW-1185">Reference proteome</keyword>
<proteinExistence type="predicted"/>
<protein>
    <submittedName>
        <fullName evidence="2">CHAT domain-containing protein</fullName>
    </submittedName>
</protein>
<dbReference type="SUPFAM" id="SSF48452">
    <property type="entry name" value="TPR-like"/>
    <property type="match status" value="1"/>
</dbReference>
<name>A0A9P8W4G9_9HYPO</name>
<sequence length="917" mass="101787">MENLDEAIQSLRQLVDVTPIGHPERIARLTLLEDRLADKYSETRMKSYHDEANELKKEVIAALSVDDPERAKWLGYLAVGLWMSFSMTGEAADLDAAIEAARGAVEQGSEDDYSTVLWLSWSNTLGTLLHERYNMTGAIIDLENAIHVMRKLLQDVPETQEGRAFWLGNLACYLKARYDRTEAAADLDDAIQLARQTVEASPEDPINKGPFLHTLANSLHERYRRTSGLHDLQEAIQLMLDAVEATPELHENKPDLLDLLGDLFQSRYFETGDTDDLDTAIDTFRICTNMATIKEDDPKRAKWLYSLGLALAHRYARTSSSKDREEAIFCHRASLAQSNSPTTTRIDAGISLFQFYARANEWLDAYETAVVAVPLIPKLTPRSLQNSDKQHALSQVFGLASRGATAALRSGKGPLAALEFLEQGRGLLAASLEDMRTDILDLQAQHPRLAEQFTNLRNELDSPVTNRPLLTDDVPEPSQPDYATQRYEAGNKLDQVITEICQQPGFEDFLLVPSEKAIRAAAAYGPIVVINTSEYGCDAILVESTQIRHLPLPSLDISEIKAKSQASDLGSQTVLQWLWDVIANPILNALGITKCPSDDNDIPRVWWITTGLLARFPLHASGYHGKDSTETVLDRVMSSYSSSIKALIHGRQRRRSGDMLTEALLIPVENTPGHITRLPFVTKEIRIIRSMCHSMKLKPVEPGARKEALLAHLPQSRIFHFAGHGFTAEDPSASYLLLEDGRSNPLTVADLLELNLRKSSPFLAYLSACGTGQVRDERFTDESIHLISACQLAGFQHVVGTLWEVNDELCVDVARAVYEGIRDGGMTNESVCQGLHNASRELRDRWLSEPKRIGRGSKLSQRVEIPSVAGKAKGQGPADTFQESGRASRQVIPVDDDDGEEGMAAAMHWVPYVHFGV</sequence>
<dbReference type="InterPro" id="IPR011990">
    <property type="entry name" value="TPR-like_helical_dom_sf"/>
</dbReference>
<reference evidence="2 3" key="1">
    <citation type="journal article" date="2021" name="Nat. Commun.">
        <title>Genetic determinants of endophytism in the Arabidopsis root mycobiome.</title>
        <authorList>
            <person name="Mesny F."/>
            <person name="Miyauchi S."/>
            <person name="Thiergart T."/>
            <person name="Pickel B."/>
            <person name="Atanasova L."/>
            <person name="Karlsson M."/>
            <person name="Huettel B."/>
            <person name="Barry K.W."/>
            <person name="Haridas S."/>
            <person name="Chen C."/>
            <person name="Bauer D."/>
            <person name="Andreopoulos W."/>
            <person name="Pangilinan J."/>
            <person name="LaButti K."/>
            <person name="Riley R."/>
            <person name="Lipzen A."/>
            <person name="Clum A."/>
            <person name="Drula E."/>
            <person name="Henrissat B."/>
            <person name="Kohler A."/>
            <person name="Grigoriev I.V."/>
            <person name="Martin F.M."/>
            <person name="Hacquard S."/>
        </authorList>
    </citation>
    <scope>NUCLEOTIDE SEQUENCE [LARGE SCALE GENOMIC DNA]</scope>
    <source>
        <strain evidence="2 3">MPI-CAGE-CH-0241</strain>
    </source>
</reference>
<dbReference type="OrthoDB" id="9991317at2759"/>
<organism evidence="2 3">
    <name type="scientific">Thelonectria olida</name>
    <dbReference type="NCBI Taxonomy" id="1576542"/>
    <lineage>
        <taxon>Eukaryota</taxon>
        <taxon>Fungi</taxon>
        <taxon>Dikarya</taxon>
        <taxon>Ascomycota</taxon>
        <taxon>Pezizomycotina</taxon>
        <taxon>Sordariomycetes</taxon>
        <taxon>Hypocreomycetidae</taxon>
        <taxon>Hypocreales</taxon>
        <taxon>Nectriaceae</taxon>
        <taxon>Thelonectria</taxon>
    </lineage>
</organism>
<gene>
    <name evidence="2" type="ORF">B0T10DRAFT_563258</name>
</gene>
<evidence type="ECO:0000259" key="1">
    <source>
        <dbReference type="Pfam" id="PF12770"/>
    </source>
</evidence>
<dbReference type="Gene3D" id="1.25.40.10">
    <property type="entry name" value="Tetratricopeptide repeat domain"/>
    <property type="match status" value="2"/>
</dbReference>
<dbReference type="Pfam" id="PF12770">
    <property type="entry name" value="CHAT"/>
    <property type="match status" value="1"/>
</dbReference>
<accession>A0A9P8W4G9</accession>
<comment type="caution">
    <text evidence="2">The sequence shown here is derived from an EMBL/GenBank/DDBJ whole genome shotgun (WGS) entry which is preliminary data.</text>
</comment>
<dbReference type="AlphaFoldDB" id="A0A9P8W4G9"/>
<evidence type="ECO:0000313" key="2">
    <source>
        <dbReference type="EMBL" id="KAH6887034.1"/>
    </source>
</evidence>